<dbReference type="PROSITE" id="PS50056">
    <property type="entry name" value="TYR_PHOSPHATASE_2"/>
    <property type="match status" value="1"/>
</dbReference>
<dbReference type="GO" id="GO:0005737">
    <property type="term" value="C:cytoplasm"/>
    <property type="evidence" value="ECO:0007669"/>
    <property type="project" value="UniProtKB-SubCell"/>
</dbReference>
<dbReference type="InterPro" id="IPR016130">
    <property type="entry name" value="Tyr_Pase_AS"/>
</dbReference>
<evidence type="ECO:0000256" key="8">
    <source>
        <dbReference type="ARBA" id="ARBA00022776"/>
    </source>
</evidence>
<organism evidence="17 18">
    <name type="scientific">Mixia osmundae (strain CBS 9802 / IAM 14324 / JCM 22182 / KY 12970)</name>
    <dbReference type="NCBI Taxonomy" id="764103"/>
    <lineage>
        <taxon>Eukaryota</taxon>
        <taxon>Fungi</taxon>
        <taxon>Dikarya</taxon>
        <taxon>Basidiomycota</taxon>
        <taxon>Pucciniomycotina</taxon>
        <taxon>Mixiomycetes</taxon>
        <taxon>Mixiales</taxon>
        <taxon>Mixiaceae</taxon>
        <taxon>Mixia</taxon>
    </lineage>
</organism>
<feature type="region of interest" description="Disordered" evidence="14">
    <location>
        <begin position="79"/>
        <end position="150"/>
    </location>
</feature>
<dbReference type="CDD" id="cd17657">
    <property type="entry name" value="CDC14_N"/>
    <property type="match status" value="1"/>
</dbReference>
<keyword evidence="18" id="KW-1185">Reference proteome</keyword>
<dbReference type="GO" id="GO:0051321">
    <property type="term" value="P:meiotic cell cycle"/>
    <property type="evidence" value="ECO:0007669"/>
    <property type="project" value="UniProtKB-KW"/>
</dbReference>
<dbReference type="STRING" id="764103.G7DU75"/>
<feature type="compositionally biased region" description="Acidic residues" evidence="14">
    <location>
        <begin position="107"/>
        <end position="123"/>
    </location>
</feature>
<dbReference type="SMART" id="SM00404">
    <property type="entry name" value="PTPc_motif"/>
    <property type="match status" value="1"/>
</dbReference>
<evidence type="ECO:0000256" key="4">
    <source>
        <dbReference type="ARBA" id="ARBA00013064"/>
    </source>
</evidence>
<evidence type="ECO:0000256" key="3">
    <source>
        <dbReference type="ARBA" id="ARBA00007315"/>
    </source>
</evidence>
<reference evidence="17 18" key="1">
    <citation type="journal article" date="2011" name="J. Gen. Appl. Microbiol.">
        <title>Draft genome sequencing of the enigmatic basidiomycete Mixia osmundae.</title>
        <authorList>
            <person name="Nishida H."/>
            <person name="Nagatsuka Y."/>
            <person name="Sugiyama J."/>
        </authorList>
    </citation>
    <scope>NUCLEOTIDE SEQUENCE [LARGE SCALE GENOMIC DNA]</scope>
    <source>
        <strain evidence="18">CBS 9802 / IAM 14324 / JCM 22182 / KY 12970</strain>
    </source>
</reference>
<evidence type="ECO:0000256" key="2">
    <source>
        <dbReference type="ARBA" id="ARBA00004496"/>
    </source>
</evidence>
<comment type="subcellular location">
    <subcellularLocation>
        <location evidence="2">Cytoplasm</location>
    </subcellularLocation>
    <subcellularLocation>
        <location evidence="1">Nucleus</location>
    </subcellularLocation>
</comment>
<dbReference type="PANTHER" id="PTHR23339">
    <property type="entry name" value="TYROSINE SPECIFIC PROTEIN PHOSPHATASE AND DUAL SPECIFICITY PROTEIN PHOSPHATASE"/>
    <property type="match status" value="1"/>
</dbReference>
<comment type="caution">
    <text evidence="17">The sequence shown here is derived from an EMBL/GenBank/DDBJ whole genome shotgun (WGS) entry which is preliminary data.</text>
</comment>
<dbReference type="GO" id="GO:0000278">
    <property type="term" value="P:mitotic cell cycle"/>
    <property type="evidence" value="ECO:0007669"/>
    <property type="project" value="UniProtKB-ARBA"/>
</dbReference>
<keyword evidence="13" id="KW-0131">Cell cycle</keyword>
<dbReference type="Proteomes" id="UP000009131">
    <property type="component" value="Unassembled WGS sequence"/>
</dbReference>
<evidence type="ECO:0000256" key="11">
    <source>
        <dbReference type="ARBA" id="ARBA00023242"/>
    </source>
</evidence>
<dbReference type="Gene3D" id="3.90.190.10">
    <property type="entry name" value="Protein tyrosine phosphatase superfamily"/>
    <property type="match status" value="2"/>
</dbReference>
<feature type="domain" description="Tyrosine-protein phosphatase" evidence="15">
    <location>
        <begin position="322"/>
        <end position="476"/>
    </location>
</feature>
<keyword evidence="12" id="KW-0469">Meiosis</keyword>
<name>G7DU75_MIXOS</name>
<reference evidence="17 18" key="2">
    <citation type="journal article" date="2012" name="Open Biol.">
        <title>Characteristics of nucleosomes and linker DNA regions on the genome of the basidiomycete Mixia osmundae revealed by mono- and dinucleosome mapping.</title>
        <authorList>
            <person name="Nishida H."/>
            <person name="Kondo S."/>
            <person name="Matsumoto T."/>
            <person name="Suzuki Y."/>
            <person name="Yoshikawa H."/>
            <person name="Taylor T.D."/>
            <person name="Sugiyama J."/>
        </authorList>
    </citation>
    <scope>NUCLEOTIDE SEQUENCE [LARGE SCALE GENOMIC DNA]</scope>
    <source>
        <strain evidence="18">CBS 9802 / IAM 14324 / JCM 22182 / KY 12970</strain>
    </source>
</reference>
<evidence type="ECO:0000256" key="1">
    <source>
        <dbReference type="ARBA" id="ARBA00004123"/>
    </source>
</evidence>
<gene>
    <name evidence="17" type="primary">Mo00783</name>
    <name evidence="17" type="ORF">E5Q_00783</name>
</gene>
<dbReference type="GO" id="GO:0051301">
    <property type="term" value="P:cell division"/>
    <property type="evidence" value="ECO:0007669"/>
    <property type="project" value="UniProtKB-KW"/>
</dbReference>
<dbReference type="SMART" id="SM00195">
    <property type="entry name" value="DSPc"/>
    <property type="match status" value="1"/>
</dbReference>
<dbReference type="Pfam" id="PF14671">
    <property type="entry name" value="DSPn"/>
    <property type="match status" value="1"/>
</dbReference>
<feature type="compositionally biased region" description="Polar residues" evidence="14">
    <location>
        <begin position="687"/>
        <end position="697"/>
    </location>
</feature>
<dbReference type="PROSITE" id="PS50054">
    <property type="entry name" value="TYR_PHOSPHATASE_DUAL"/>
    <property type="match status" value="1"/>
</dbReference>
<dbReference type="InterPro" id="IPR029260">
    <property type="entry name" value="DSPn"/>
</dbReference>
<dbReference type="Pfam" id="PF22785">
    <property type="entry name" value="Tc-R-P"/>
    <property type="match status" value="1"/>
</dbReference>
<dbReference type="RefSeq" id="XP_014569573.1">
    <property type="nucleotide sequence ID" value="XM_014714087.1"/>
</dbReference>
<accession>G7DU75</accession>
<dbReference type="GO" id="GO:0005730">
    <property type="term" value="C:nucleolus"/>
    <property type="evidence" value="ECO:0007669"/>
    <property type="project" value="UniProtKB-ARBA"/>
</dbReference>
<keyword evidence="6" id="KW-0597">Phosphoprotein</keyword>
<dbReference type="GO" id="GO:0032954">
    <property type="term" value="P:regulation of cytokinetic process"/>
    <property type="evidence" value="ECO:0007669"/>
    <property type="project" value="UniProtKB-ARBA"/>
</dbReference>
<dbReference type="CDD" id="cd14499">
    <property type="entry name" value="CDC14_C"/>
    <property type="match status" value="1"/>
</dbReference>
<dbReference type="InterPro" id="IPR050561">
    <property type="entry name" value="PTP"/>
</dbReference>
<proteinExistence type="inferred from homology"/>
<keyword evidence="8" id="KW-0498">Mitosis</keyword>
<evidence type="ECO:0000256" key="13">
    <source>
        <dbReference type="ARBA" id="ARBA00023306"/>
    </source>
</evidence>
<keyword evidence="7" id="KW-0132">Cell division</keyword>
<feature type="compositionally biased region" description="Basic residues" evidence="14">
    <location>
        <begin position="713"/>
        <end position="723"/>
    </location>
</feature>
<dbReference type="eggNOG" id="KOG1720">
    <property type="taxonomic scope" value="Eukaryota"/>
</dbReference>
<keyword evidence="11" id="KW-0539">Nucleus</keyword>
<dbReference type="FunCoup" id="G7DU75">
    <property type="interactions" value="109"/>
</dbReference>
<comment type="similarity">
    <text evidence="3">Belongs to the protein-tyrosine phosphatase family. Non-receptor class CDC14 subfamily.</text>
</comment>
<feature type="region of interest" description="Disordered" evidence="14">
    <location>
        <begin position="534"/>
        <end position="773"/>
    </location>
</feature>
<keyword evidence="5" id="KW-0963">Cytoplasm</keyword>
<sequence>MVTPINRLTSTGMATSVPVASTSKPEPRRIPRAKPNATLCYFSPRLAFTHFPHPPPDEAFLAQHYAVISKREQRLWGQVGYTGDDSQPGLPSWAIQDDPDLLHDGGDEGSDDYLLDEDTEPEDVIPPSATDATVNKRKGKEKAEARATATKAAPGSRELVWWTLDNELIYHSFFQDFGPLNIGCLYRFCLALHALLEAAEHSQKTIVIYASDQPDKKANSALLVALYAMIVLHLSPADVLFPLAGLEFRPYRDAGYARADFHLSLQDVIFGMKKALDLRLLKLEEFDVKQYEEFEKVENGDWNFITPHFLAFASPLQPGYKPPSTPSSAPAATSGLSTSRLPKPFTNVLDHFPKLNVQLVIRLNKKLYNEGYFVQKGISHLEMYFDDGTNPTMDMCREFIDISERTIRAGGVVAVHCKAGLGRTGTLIGAYMIWKWGFTANEAIAFMRMMRPGSVVGPQQHYLYQNQLVWSQWAALDSYRAAQAGAGGITKPADIVLETNGQTTATLEPARPMTPPPEPEAVTIPKTPIRAREVTPVNANLTVPGQPRKTPGSKGKHQIAAPEALDDSIDEENIEPEADPLDAKSSPQMVTRELPPSPVKGIPVPITRNNRVARPRQKSVSSASSRNGDQHSDKENSNQSARARVPRSLASKDLGQLVETAKSVASKGSTPSVLASDDDDSHYNLRASRSNSINKISDVTPIVPVKNPSPSRLPKRVQVKRRTPTTSSQPLSNRSREPSLGLSERRKVSGGSHEAAVKPTRSVRARRSASQQE</sequence>
<protein>
    <recommendedName>
        <fullName evidence="4">protein-tyrosine-phosphatase</fullName>
        <ecNumber evidence="4">3.1.3.48</ecNumber>
    </recommendedName>
</protein>
<dbReference type="EC" id="3.1.3.48" evidence="4"/>
<dbReference type="EMBL" id="BABT02000028">
    <property type="protein sequence ID" value="GAA94135.1"/>
    <property type="molecule type" value="Genomic_DNA"/>
</dbReference>
<evidence type="ECO:0000259" key="16">
    <source>
        <dbReference type="PROSITE" id="PS50056"/>
    </source>
</evidence>
<evidence type="ECO:0000256" key="7">
    <source>
        <dbReference type="ARBA" id="ARBA00022618"/>
    </source>
</evidence>
<evidence type="ECO:0000256" key="12">
    <source>
        <dbReference type="ARBA" id="ARBA00023254"/>
    </source>
</evidence>
<dbReference type="InterPro" id="IPR003595">
    <property type="entry name" value="Tyr_Pase_cat"/>
</dbReference>
<dbReference type="InParanoid" id="G7DU75"/>
<keyword evidence="10" id="KW-0904">Protein phosphatase</keyword>
<feature type="compositionally biased region" description="Polar residues" evidence="14">
    <location>
        <begin position="724"/>
        <end position="733"/>
    </location>
</feature>
<dbReference type="InterPro" id="IPR020422">
    <property type="entry name" value="TYR_PHOSPHATASE_DUAL_dom"/>
</dbReference>
<dbReference type="GO" id="GO:0004725">
    <property type="term" value="F:protein tyrosine phosphatase activity"/>
    <property type="evidence" value="ECO:0007669"/>
    <property type="project" value="UniProtKB-EC"/>
</dbReference>
<evidence type="ECO:0000256" key="9">
    <source>
        <dbReference type="ARBA" id="ARBA00022801"/>
    </source>
</evidence>
<evidence type="ECO:0000313" key="18">
    <source>
        <dbReference type="Proteomes" id="UP000009131"/>
    </source>
</evidence>
<dbReference type="HOGENOM" id="CLU_017787_1_0_1"/>
<feature type="domain" description="Tyrosine specific protein phosphatases" evidence="16">
    <location>
        <begin position="397"/>
        <end position="462"/>
    </location>
</feature>
<dbReference type="PROSITE" id="PS00383">
    <property type="entry name" value="TYR_PHOSPHATASE_1"/>
    <property type="match status" value="1"/>
</dbReference>
<dbReference type="InterPro" id="IPR000387">
    <property type="entry name" value="Tyr_Pase_dom"/>
</dbReference>
<feature type="compositionally biased region" description="Polar residues" evidence="14">
    <location>
        <begin position="1"/>
        <end position="24"/>
    </location>
</feature>
<feature type="compositionally biased region" description="Acidic residues" evidence="14">
    <location>
        <begin position="564"/>
        <end position="580"/>
    </location>
</feature>
<feature type="region of interest" description="Disordered" evidence="14">
    <location>
        <begin position="1"/>
        <end position="32"/>
    </location>
</feature>
<feature type="compositionally biased region" description="Polar residues" evidence="14">
    <location>
        <begin position="618"/>
        <end position="627"/>
    </location>
</feature>
<evidence type="ECO:0000256" key="14">
    <source>
        <dbReference type="SAM" id="MobiDB-lite"/>
    </source>
</evidence>
<dbReference type="GO" id="GO:0033554">
    <property type="term" value="P:cellular response to stress"/>
    <property type="evidence" value="ECO:0007669"/>
    <property type="project" value="UniProtKB-ARBA"/>
</dbReference>
<evidence type="ECO:0000313" key="17">
    <source>
        <dbReference type="EMBL" id="GAA94135.1"/>
    </source>
</evidence>
<evidence type="ECO:0000256" key="6">
    <source>
        <dbReference type="ARBA" id="ARBA00022553"/>
    </source>
</evidence>
<keyword evidence="9" id="KW-0378">Hydrolase</keyword>
<dbReference type="SUPFAM" id="SSF52799">
    <property type="entry name" value="(Phosphotyrosine protein) phosphatases II"/>
    <property type="match status" value="2"/>
</dbReference>
<dbReference type="InterPro" id="IPR029021">
    <property type="entry name" value="Prot-tyrosine_phosphatase-like"/>
</dbReference>
<dbReference type="FunFam" id="3.90.190.10:FF:000038">
    <property type="entry name" value="Tyrosine-protein phosphatase CDC14"/>
    <property type="match status" value="1"/>
</dbReference>
<dbReference type="AlphaFoldDB" id="G7DU75"/>
<dbReference type="OrthoDB" id="5632at2759"/>
<evidence type="ECO:0000256" key="5">
    <source>
        <dbReference type="ARBA" id="ARBA00022490"/>
    </source>
</evidence>
<evidence type="ECO:0000256" key="10">
    <source>
        <dbReference type="ARBA" id="ARBA00022912"/>
    </source>
</evidence>
<dbReference type="GO" id="GO:0007096">
    <property type="term" value="P:regulation of exit from mitosis"/>
    <property type="evidence" value="ECO:0007669"/>
    <property type="project" value="UniProtKB-ARBA"/>
</dbReference>
<dbReference type="InterPro" id="IPR044506">
    <property type="entry name" value="CDC14_C"/>
</dbReference>
<dbReference type="GO" id="GO:0005816">
    <property type="term" value="C:spindle pole body"/>
    <property type="evidence" value="ECO:0007669"/>
    <property type="project" value="UniProtKB-ARBA"/>
</dbReference>
<evidence type="ECO:0000259" key="15">
    <source>
        <dbReference type="PROSITE" id="PS50054"/>
    </source>
</evidence>